<dbReference type="GO" id="GO:0005524">
    <property type="term" value="F:ATP binding"/>
    <property type="evidence" value="ECO:0007669"/>
    <property type="project" value="InterPro"/>
</dbReference>
<feature type="non-terminal residue" evidence="2">
    <location>
        <position position="1"/>
    </location>
</feature>
<dbReference type="CDD" id="cd00009">
    <property type="entry name" value="AAA"/>
    <property type="match status" value="1"/>
</dbReference>
<protein>
    <recommendedName>
        <fullName evidence="1">AAA+ ATPase domain-containing protein</fullName>
    </recommendedName>
</protein>
<dbReference type="SUPFAM" id="SSF52540">
    <property type="entry name" value="P-loop containing nucleoside triphosphate hydrolases"/>
    <property type="match status" value="1"/>
</dbReference>
<evidence type="ECO:0000313" key="2">
    <source>
        <dbReference type="EMBL" id="KKK87765.1"/>
    </source>
</evidence>
<dbReference type="Pfam" id="PF00004">
    <property type="entry name" value="AAA"/>
    <property type="match status" value="1"/>
</dbReference>
<dbReference type="GO" id="GO:0000731">
    <property type="term" value="P:DNA synthesis involved in DNA repair"/>
    <property type="evidence" value="ECO:0007669"/>
    <property type="project" value="TreeGrafter"/>
</dbReference>
<dbReference type="InterPro" id="IPR051314">
    <property type="entry name" value="AAA_ATPase_RarA/MGS1/WRNIP1"/>
</dbReference>
<dbReference type="AlphaFoldDB" id="A0A0F8ZP40"/>
<dbReference type="SMART" id="SM00382">
    <property type="entry name" value="AAA"/>
    <property type="match status" value="1"/>
</dbReference>
<evidence type="ECO:0000259" key="1">
    <source>
        <dbReference type="SMART" id="SM00382"/>
    </source>
</evidence>
<dbReference type="PANTHER" id="PTHR13779:SF7">
    <property type="entry name" value="ATPASE WRNIP1"/>
    <property type="match status" value="1"/>
</dbReference>
<dbReference type="EMBL" id="LAZR01050254">
    <property type="protein sequence ID" value="KKK87765.1"/>
    <property type="molecule type" value="Genomic_DNA"/>
</dbReference>
<dbReference type="GO" id="GO:0008047">
    <property type="term" value="F:enzyme activator activity"/>
    <property type="evidence" value="ECO:0007669"/>
    <property type="project" value="TreeGrafter"/>
</dbReference>
<dbReference type="InterPro" id="IPR027417">
    <property type="entry name" value="P-loop_NTPase"/>
</dbReference>
<reference evidence="2" key="1">
    <citation type="journal article" date="2015" name="Nature">
        <title>Complex archaea that bridge the gap between prokaryotes and eukaryotes.</title>
        <authorList>
            <person name="Spang A."/>
            <person name="Saw J.H."/>
            <person name="Jorgensen S.L."/>
            <person name="Zaremba-Niedzwiedzka K."/>
            <person name="Martijn J."/>
            <person name="Lind A.E."/>
            <person name="van Eijk R."/>
            <person name="Schleper C."/>
            <person name="Guy L."/>
            <person name="Ettema T.J."/>
        </authorList>
    </citation>
    <scope>NUCLEOTIDE SEQUENCE</scope>
</reference>
<gene>
    <name evidence="2" type="ORF">LCGC14_2749960</name>
</gene>
<name>A0A0F8ZP40_9ZZZZ</name>
<dbReference type="GO" id="GO:0006261">
    <property type="term" value="P:DNA-templated DNA replication"/>
    <property type="evidence" value="ECO:0007669"/>
    <property type="project" value="TreeGrafter"/>
</dbReference>
<organism evidence="2">
    <name type="scientific">marine sediment metagenome</name>
    <dbReference type="NCBI Taxonomy" id="412755"/>
    <lineage>
        <taxon>unclassified sequences</taxon>
        <taxon>metagenomes</taxon>
        <taxon>ecological metagenomes</taxon>
    </lineage>
</organism>
<comment type="caution">
    <text evidence="2">The sequence shown here is derived from an EMBL/GenBank/DDBJ whole genome shotgun (WGS) entry which is preliminary data.</text>
</comment>
<dbReference type="GO" id="GO:0016887">
    <property type="term" value="F:ATP hydrolysis activity"/>
    <property type="evidence" value="ECO:0007669"/>
    <property type="project" value="InterPro"/>
</dbReference>
<dbReference type="InterPro" id="IPR003959">
    <property type="entry name" value="ATPase_AAA_core"/>
</dbReference>
<dbReference type="GO" id="GO:0017116">
    <property type="term" value="F:single-stranded DNA helicase activity"/>
    <property type="evidence" value="ECO:0007669"/>
    <property type="project" value="TreeGrafter"/>
</dbReference>
<proteinExistence type="predicted"/>
<feature type="domain" description="AAA+ ATPase" evidence="1">
    <location>
        <begin position="25"/>
        <end position="156"/>
    </location>
</feature>
<dbReference type="FunFam" id="3.40.50.300:FF:000137">
    <property type="entry name" value="Replication-associated recombination protein A"/>
    <property type="match status" value="1"/>
</dbReference>
<sequence>LDEFAGQGHLVGEGKSLREAIQSGQLHSMVFWGPPGVGKTTLANIIADSVDAHLESISAVLSGVKEIRAAVARAEEERDCRGRQTILFVDEVHRFNKAQQDAFLPFVENGTIILIGATTENPSFWTNCNVALSADNTATAQLTDTVDTLITKYKISTELFMLRSMIRNADLRTKNYKLLTKHWSYWQQRLTVMPEQHLTY</sequence>
<dbReference type="InterPro" id="IPR003593">
    <property type="entry name" value="AAA+_ATPase"/>
</dbReference>
<accession>A0A0F8ZP40</accession>
<dbReference type="PANTHER" id="PTHR13779">
    <property type="entry name" value="WERNER HELICASE-INTERACTING PROTEIN 1 FAMILY MEMBER"/>
    <property type="match status" value="1"/>
</dbReference>
<dbReference type="Gene3D" id="3.40.50.300">
    <property type="entry name" value="P-loop containing nucleotide triphosphate hydrolases"/>
    <property type="match status" value="1"/>
</dbReference>